<evidence type="ECO:0000313" key="1">
    <source>
        <dbReference type="Proteomes" id="UP000887574"/>
    </source>
</evidence>
<protein>
    <submittedName>
        <fullName evidence="2">Uncharacterized protein</fullName>
    </submittedName>
</protein>
<dbReference type="AlphaFoldDB" id="A0A915ECC6"/>
<accession>A0A915ECC6</accession>
<evidence type="ECO:0000313" key="2">
    <source>
        <dbReference type="WBParaSite" id="jg5171"/>
    </source>
</evidence>
<dbReference type="WBParaSite" id="jg5171">
    <property type="protein sequence ID" value="jg5171"/>
    <property type="gene ID" value="jg5171"/>
</dbReference>
<proteinExistence type="predicted"/>
<reference evidence="2" key="1">
    <citation type="submission" date="2022-11" db="UniProtKB">
        <authorList>
            <consortium name="WormBaseParasite"/>
        </authorList>
    </citation>
    <scope>IDENTIFICATION</scope>
</reference>
<keyword evidence="1" id="KW-1185">Reference proteome</keyword>
<sequence length="70" mass="7794">MIHQKVFPPQMKTGSAVATSHRNGWPYLQSKACSKTHKSIPALKASLVRVGCHSPRDDPESHRQFPEKTA</sequence>
<name>A0A915ECC6_9BILA</name>
<dbReference type="Proteomes" id="UP000887574">
    <property type="component" value="Unplaced"/>
</dbReference>
<organism evidence="1 2">
    <name type="scientific">Ditylenchus dipsaci</name>
    <dbReference type="NCBI Taxonomy" id="166011"/>
    <lineage>
        <taxon>Eukaryota</taxon>
        <taxon>Metazoa</taxon>
        <taxon>Ecdysozoa</taxon>
        <taxon>Nematoda</taxon>
        <taxon>Chromadorea</taxon>
        <taxon>Rhabditida</taxon>
        <taxon>Tylenchina</taxon>
        <taxon>Tylenchomorpha</taxon>
        <taxon>Sphaerularioidea</taxon>
        <taxon>Anguinidae</taxon>
        <taxon>Anguininae</taxon>
        <taxon>Ditylenchus</taxon>
    </lineage>
</organism>